<dbReference type="Proteomes" id="UP000002703">
    <property type="component" value="Chromosome 1"/>
</dbReference>
<dbReference type="RefSeq" id="WP_011336769.1">
    <property type="nucleotide sequence ID" value="NC_007493.2"/>
</dbReference>
<sequence>MKKNVLIIGAGGVAQVVAHKCAQNNDVLGDLHIASRTVSKCEAIIASVHEKGAMKVAGRFEPHAVDATDTAAVAALIRGTGAEIVINVGSAFVNMPVLEACLETGAAYMDTAIHEDPAKICETPPWYGNYEWKRRERCAEAGVTAILGVGFDPGVVNAYARLAADEYLDEVRSIDIVDINAGSHGRWFSTNFDPEINFREFTGTVYSWQNGDWQSNRMFEVGQEFDLPVVGKQQAYMTGHDEVHSLAANYPQADVRFWMGFSDHYINVFTVLKNLGLLSEKPVRTAEGLEVVPLKVVKAVLPDPSSLAPDYTGKTCIGDIVKGTKDGQPAEVFIYNVADHAEAYAEVGSQGISYTAGVPPVAAAILVAEGTWDVRKMANVEELDPKPFLALLNRMGLPTRIKDAAGDRALEF</sequence>
<dbReference type="SUPFAM" id="SSF51735">
    <property type="entry name" value="NAD(P)-binding Rossmann-fold domains"/>
    <property type="match status" value="1"/>
</dbReference>
<dbReference type="eggNOG" id="COG1748">
    <property type="taxonomic scope" value="Bacteria"/>
</dbReference>
<evidence type="ECO:0000313" key="4">
    <source>
        <dbReference type="Proteomes" id="UP000002703"/>
    </source>
</evidence>
<dbReference type="KEGG" id="rsp:RSP_1475"/>
<gene>
    <name evidence="3" type="ORF">RSP_1475</name>
</gene>
<dbReference type="EnsemblBacteria" id="ABA77617">
    <property type="protein sequence ID" value="ABA77617"/>
    <property type="gene ID" value="RSP_1475"/>
</dbReference>
<accession>Q3J6G7</accession>
<protein>
    <submittedName>
        <fullName evidence="3">Carboxynorspermidine dehydrogenase</fullName>
    </submittedName>
</protein>
<name>Q3J6G7_CERS4</name>
<evidence type="ECO:0000259" key="1">
    <source>
        <dbReference type="Pfam" id="PF03435"/>
    </source>
</evidence>
<dbReference type="Gene3D" id="3.30.360.10">
    <property type="entry name" value="Dihydrodipicolinate Reductase, domain 2"/>
    <property type="match status" value="1"/>
</dbReference>
<keyword evidence="4" id="KW-1185">Reference proteome</keyword>
<organism evidence="3 4">
    <name type="scientific">Cereibacter sphaeroides (strain ATCC 17023 / DSM 158 / JCM 6121 / CCUG 31486 / LMG 2827 / NBRC 12203 / NCIMB 8253 / ATH 2.4.1.)</name>
    <name type="common">Rhodobacter sphaeroides</name>
    <dbReference type="NCBI Taxonomy" id="272943"/>
    <lineage>
        <taxon>Bacteria</taxon>
        <taxon>Pseudomonadati</taxon>
        <taxon>Pseudomonadota</taxon>
        <taxon>Alphaproteobacteria</taxon>
        <taxon>Rhodobacterales</taxon>
        <taxon>Paracoccaceae</taxon>
        <taxon>Cereibacter</taxon>
    </lineage>
</organism>
<dbReference type="PANTHER" id="PTHR43796">
    <property type="entry name" value="CARBOXYNORSPERMIDINE SYNTHASE"/>
    <property type="match status" value="1"/>
</dbReference>
<proteinExistence type="predicted"/>
<dbReference type="Pfam" id="PF16653">
    <property type="entry name" value="Sacchrp_dh_C"/>
    <property type="match status" value="1"/>
</dbReference>
<dbReference type="PANTHER" id="PTHR43796:SF2">
    <property type="entry name" value="CARBOXYNORSPERMIDINE SYNTHASE"/>
    <property type="match status" value="1"/>
</dbReference>
<dbReference type="OrthoDB" id="9769367at2"/>
<dbReference type="STRING" id="272943.RSP_1475"/>
<dbReference type="GeneID" id="3718770"/>
<dbReference type="InterPro" id="IPR036291">
    <property type="entry name" value="NAD(P)-bd_dom_sf"/>
</dbReference>
<dbReference type="InterPro" id="IPR032095">
    <property type="entry name" value="Sacchrp_dh-like_C"/>
</dbReference>
<reference evidence="4" key="1">
    <citation type="submission" date="2005-09" db="EMBL/GenBank/DDBJ databases">
        <title>Complete sequence of chromosome 1 of Rhodobacter sphaeroides 2.4.1.</title>
        <authorList>
            <person name="Copeland A."/>
            <person name="Lucas S."/>
            <person name="Lapidus A."/>
            <person name="Barry K."/>
            <person name="Detter J.C."/>
            <person name="Glavina T."/>
            <person name="Hammon N."/>
            <person name="Israni S."/>
            <person name="Pitluck S."/>
            <person name="Richardson P."/>
            <person name="Mackenzie C."/>
            <person name="Choudhary M."/>
            <person name="Larimer F."/>
            <person name="Hauser L.J."/>
            <person name="Land M."/>
            <person name="Donohue T.J."/>
            <person name="Kaplan S."/>
        </authorList>
    </citation>
    <scope>NUCLEOTIDE SEQUENCE [LARGE SCALE GENOMIC DNA]</scope>
    <source>
        <strain evidence="4">ATCC 17023 / DSM 158 / JCM 6121 / CCUG 31486 / LMG 2827 / NBRC 12203 / NCIMB 8253 / ATH 2.4.1.</strain>
    </source>
</reference>
<dbReference type="Pfam" id="PF03435">
    <property type="entry name" value="Sacchrp_dh_NADP"/>
    <property type="match status" value="1"/>
</dbReference>
<dbReference type="PATRIC" id="fig|272943.9.peg.344"/>
<evidence type="ECO:0000259" key="2">
    <source>
        <dbReference type="Pfam" id="PF16653"/>
    </source>
</evidence>
<dbReference type="Gene3D" id="3.40.50.720">
    <property type="entry name" value="NAD(P)-binding Rossmann-like Domain"/>
    <property type="match status" value="1"/>
</dbReference>
<feature type="domain" description="Saccharopine dehydrogenase-like C-terminal" evidence="2">
    <location>
        <begin position="150"/>
        <end position="397"/>
    </location>
</feature>
<dbReference type="AlphaFoldDB" id="Q3J6G7"/>
<dbReference type="InterPro" id="IPR005097">
    <property type="entry name" value="Sacchrp_dh_NADP-bd"/>
</dbReference>
<dbReference type="PhylomeDB" id="Q3J6G7"/>
<feature type="domain" description="Saccharopine dehydrogenase NADP binding" evidence="1">
    <location>
        <begin position="5"/>
        <end position="146"/>
    </location>
</feature>
<dbReference type="EMBL" id="CP000143">
    <property type="protein sequence ID" value="ABA77617.1"/>
    <property type="molecule type" value="Genomic_DNA"/>
</dbReference>
<evidence type="ECO:0000313" key="3">
    <source>
        <dbReference type="EMBL" id="ABA77617.1"/>
    </source>
</evidence>